<gene>
    <name evidence="6" type="ORF">T440DRAFT_508580</name>
</gene>
<proteinExistence type="inferred from homology"/>
<dbReference type="Pfam" id="PF04828">
    <property type="entry name" value="GFA"/>
    <property type="match status" value="1"/>
</dbReference>
<dbReference type="SUPFAM" id="SSF51316">
    <property type="entry name" value="Mss4-like"/>
    <property type="match status" value="1"/>
</dbReference>
<organism evidence="6 7">
    <name type="scientific">Plenodomus tracheiphilus IPT5</name>
    <dbReference type="NCBI Taxonomy" id="1408161"/>
    <lineage>
        <taxon>Eukaryota</taxon>
        <taxon>Fungi</taxon>
        <taxon>Dikarya</taxon>
        <taxon>Ascomycota</taxon>
        <taxon>Pezizomycotina</taxon>
        <taxon>Dothideomycetes</taxon>
        <taxon>Pleosporomycetidae</taxon>
        <taxon>Pleosporales</taxon>
        <taxon>Pleosporineae</taxon>
        <taxon>Leptosphaeriaceae</taxon>
        <taxon>Plenodomus</taxon>
    </lineage>
</organism>
<evidence type="ECO:0000259" key="5">
    <source>
        <dbReference type="PROSITE" id="PS51891"/>
    </source>
</evidence>
<evidence type="ECO:0000313" key="6">
    <source>
        <dbReference type="EMBL" id="KAF2849776.1"/>
    </source>
</evidence>
<dbReference type="GO" id="GO:0016846">
    <property type="term" value="F:carbon-sulfur lyase activity"/>
    <property type="evidence" value="ECO:0007669"/>
    <property type="project" value="InterPro"/>
</dbReference>
<dbReference type="PANTHER" id="PTHR33337:SF8">
    <property type="entry name" value="CENP-V_GFA DOMAIN-CONTAINING PROTEIN"/>
    <property type="match status" value="1"/>
</dbReference>
<dbReference type="GO" id="GO:0046872">
    <property type="term" value="F:metal ion binding"/>
    <property type="evidence" value="ECO:0007669"/>
    <property type="project" value="UniProtKB-KW"/>
</dbReference>
<dbReference type="OrthoDB" id="428768at2759"/>
<evidence type="ECO:0000313" key="7">
    <source>
        <dbReference type="Proteomes" id="UP000799423"/>
    </source>
</evidence>
<evidence type="ECO:0000256" key="3">
    <source>
        <dbReference type="ARBA" id="ARBA00022833"/>
    </source>
</evidence>
<comment type="similarity">
    <text evidence="1">Belongs to the Gfa family.</text>
</comment>
<dbReference type="InterPro" id="IPR011057">
    <property type="entry name" value="Mss4-like_sf"/>
</dbReference>
<dbReference type="InterPro" id="IPR006913">
    <property type="entry name" value="CENP-V/GFA"/>
</dbReference>
<dbReference type="AlphaFoldDB" id="A0A6A7B2N2"/>
<reference evidence="6" key="1">
    <citation type="submission" date="2020-01" db="EMBL/GenBank/DDBJ databases">
        <authorList>
            <consortium name="DOE Joint Genome Institute"/>
            <person name="Haridas S."/>
            <person name="Albert R."/>
            <person name="Binder M."/>
            <person name="Bloem J."/>
            <person name="Labutti K."/>
            <person name="Salamov A."/>
            <person name="Andreopoulos B."/>
            <person name="Baker S.E."/>
            <person name="Barry K."/>
            <person name="Bills G."/>
            <person name="Bluhm B.H."/>
            <person name="Cannon C."/>
            <person name="Castanera R."/>
            <person name="Culley D.E."/>
            <person name="Daum C."/>
            <person name="Ezra D."/>
            <person name="Gonzalez J.B."/>
            <person name="Henrissat B."/>
            <person name="Kuo A."/>
            <person name="Liang C."/>
            <person name="Lipzen A."/>
            <person name="Lutzoni F."/>
            <person name="Magnuson J."/>
            <person name="Mondo S."/>
            <person name="Nolan M."/>
            <person name="Ohm R."/>
            <person name="Pangilinan J."/>
            <person name="Park H.-J."/>
            <person name="Ramirez L."/>
            <person name="Alfaro M."/>
            <person name="Sun H."/>
            <person name="Tritt A."/>
            <person name="Yoshinaga Y."/>
            <person name="Zwiers L.-H."/>
            <person name="Turgeon B.G."/>
            <person name="Goodwin S.B."/>
            <person name="Spatafora J.W."/>
            <person name="Crous P.W."/>
            <person name="Grigoriev I.V."/>
        </authorList>
    </citation>
    <scope>NUCLEOTIDE SEQUENCE</scope>
    <source>
        <strain evidence="6">IPT5</strain>
    </source>
</reference>
<accession>A0A6A7B2N2</accession>
<evidence type="ECO:0000256" key="4">
    <source>
        <dbReference type="ARBA" id="ARBA00023239"/>
    </source>
</evidence>
<sequence length="199" mass="21785">MSVRDSDKSNPYIPLASLANDGYHDVEKKEATATCFCGAVQLAFNNNQPYQPMSFTTLTHVPPTDQPTEGPGLLFSFVCHCTDCRKITASMFTSAFAIADTHLKHLRGRENLTQFTQKHTIASGLAMSNYFCKTCGSLMYRTGPAAPNAFLCRLGTVDDFNLVEQNLAPQLEVYVKDRVSWCGGVQVQGVKQFDGQAGA</sequence>
<keyword evidence="7" id="KW-1185">Reference proteome</keyword>
<keyword evidence="3" id="KW-0862">Zinc</keyword>
<keyword evidence="4" id="KW-0456">Lyase</keyword>
<name>A0A6A7B2N2_9PLEO</name>
<evidence type="ECO:0000256" key="1">
    <source>
        <dbReference type="ARBA" id="ARBA00005495"/>
    </source>
</evidence>
<dbReference type="PANTHER" id="PTHR33337">
    <property type="entry name" value="GFA DOMAIN-CONTAINING PROTEIN"/>
    <property type="match status" value="1"/>
</dbReference>
<feature type="domain" description="CENP-V/GFA" evidence="5">
    <location>
        <begin position="31"/>
        <end position="171"/>
    </location>
</feature>
<dbReference type="EMBL" id="MU006310">
    <property type="protein sequence ID" value="KAF2849776.1"/>
    <property type="molecule type" value="Genomic_DNA"/>
</dbReference>
<protein>
    <recommendedName>
        <fullName evidence="5">CENP-V/GFA domain-containing protein</fullName>
    </recommendedName>
</protein>
<evidence type="ECO:0000256" key="2">
    <source>
        <dbReference type="ARBA" id="ARBA00022723"/>
    </source>
</evidence>
<dbReference type="Gene3D" id="3.90.1590.10">
    <property type="entry name" value="glutathione-dependent formaldehyde- activating enzyme (gfa)"/>
    <property type="match status" value="1"/>
</dbReference>
<dbReference type="PROSITE" id="PS51891">
    <property type="entry name" value="CENP_V_GFA"/>
    <property type="match status" value="1"/>
</dbReference>
<dbReference type="Proteomes" id="UP000799423">
    <property type="component" value="Unassembled WGS sequence"/>
</dbReference>
<keyword evidence="2" id="KW-0479">Metal-binding</keyword>